<evidence type="ECO:0000313" key="1">
    <source>
        <dbReference type="EMBL" id="BBP90951.1"/>
    </source>
</evidence>
<dbReference type="EMBL" id="AP021906">
    <property type="protein sequence ID" value="BBP90951.1"/>
    <property type="molecule type" value="Genomic_DNA"/>
</dbReference>
<proteinExistence type="predicted"/>
<gene>
    <name evidence="1" type="ORF">BsIDN1_45690</name>
</gene>
<accession>A0A5S9MDE1</accession>
<dbReference type="AlphaFoldDB" id="A0A5S9MDE1"/>
<name>A0A5S9MDE1_BACIA</name>
<dbReference type="Proteomes" id="UP000464658">
    <property type="component" value="Chromosome"/>
</dbReference>
<sequence>MSKIDQLIKNINIFVRKAEADEIEELEAAVADFPELKDVPSLVEEYEKITAKLFRMQRRTFLNALNGFISKDDSETLESILAFFQNDLFAADEFAELFGKKRPFS</sequence>
<organism evidence="1 2">
    <name type="scientific">Bacillus safensis</name>
    <dbReference type="NCBI Taxonomy" id="561879"/>
    <lineage>
        <taxon>Bacteria</taxon>
        <taxon>Bacillati</taxon>
        <taxon>Bacillota</taxon>
        <taxon>Bacilli</taxon>
        <taxon>Bacillales</taxon>
        <taxon>Bacillaceae</taxon>
        <taxon>Bacillus</taxon>
    </lineage>
</organism>
<evidence type="ECO:0000313" key="2">
    <source>
        <dbReference type="Proteomes" id="UP000464658"/>
    </source>
</evidence>
<protein>
    <submittedName>
        <fullName evidence="1">Uncharacterized protein</fullName>
    </submittedName>
</protein>
<reference evidence="1 2" key="1">
    <citation type="submission" date="2019-12" db="EMBL/GenBank/DDBJ databases">
        <title>Full genome sequence of a Bacillus safensis strain isolated from commercially available natto in Indonesia.</title>
        <authorList>
            <person name="Yoshida M."/>
            <person name="Uomi M."/>
            <person name="Waturangi D."/>
            <person name="Ekaputri J.J."/>
            <person name="Setiamarga D.H.E."/>
        </authorList>
    </citation>
    <scope>NUCLEOTIDE SEQUENCE [LARGE SCALE GENOMIC DNA]</scope>
    <source>
        <strain evidence="1 2">IDN1</strain>
    </source>
</reference>